<dbReference type="EMBL" id="PRDL01000001">
    <property type="protein sequence ID" value="MBE8716814.1"/>
    <property type="molecule type" value="Genomic_DNA"/>
</dbReference>
<dbReference type="Pfam" id="PF07264">
    <property type="entry name" value="EI24"/>
    <property type="match status" value="1"/>
</dbReference>
<evidence type="ECO:0000313" key="13">
    <source>
        <dbReference type="Proteomes" id="UP000652567"/>
    </source>
</evidence>
<evidence type="ECO:0000256" key="6">
    <source>
        <dbReference type="ARBA" id="ARBA00022692"/>
    </source>
</evidence>
<dbReference type="GO" id="GO:0009675">
    <property type="term" value="F:high-affinity sulfate:proton symporter activity"/>
    <property type="evidence" value="ECO:0007669"/>
    <property type="project" value="TreeGrafter"/>
</dbReference>
<keyword evidence="2" id="KW-0813">Transport</keyword>
<dbReference type="GO" id="GO:0019344">
    <property type="term" value="P:cysteine biosynthetic process"/>
    <property type="evidence" value="ECO:0007669"/>
    <property type="project" value="UniProtKB-KW"/>
</dbReference>
<feature type="transmembrane region" description="Helical" evidence="11">
    <location>
        <begin position="28"/>
        <end position="48"/>
    </location>
</feature>
<evidence type="ECO:0000256" key="11">
    <source>
        <dbReference type="SAM" id="Phobius"/>
    </source>
</evidence>
<keyword evidence="10" id="KW-0198">Cysteine biosynthesis</keyword>
<dbReference type="InterPro" id="IPR050480">
    <property type="entry name" value="CysZ-like"/>
</dbReference>
<dbReference type="PANTHER" id="PTHR37468:SF1">
    <property type="entry name" value="SULFATE TRANSPORTER CYSZ"/>
    <property type="match status" value="1"/>
</dbReference>
<keyword evidence="9 11" id="KW-0472">Membrane</keyword>
<keyword evidence="7 11" id="KW-1133">Transmembrane helix</keyword>
<evidence type="ECO:0000256" key="4">
    <source>
        <dbReference type="ARBA" id="ARBA00022519"/>
    </source>
</evidence>
<protein>
    <submittedName>
        <fullName evidence="12">Sulfate transporter CysZ</fullName>
    </submittedName>
</protein>
<dbReference type="GO" id="GO:0000103">
    <property type="term" value="P:sulfate assimilation"/>
    <property type="evidence" value="ECO:0007669"/>
    <property type="project" value="TreeGrafter"/>
</dbReference>
<keyword evidence="3" id="KW-1003">Cell membrane</keyword>
<proteinExistence type="predicted"/>
<evidence type="ECO:0000256" key="8">
    <source>
        <dbReference type="ARBA" id="ARBA00023032"/>
    </source>
</evidence>
<evidence type="ECO:0000313" key="12">
    <source>
        <dbReference type="EMBL" id="MBE8716814.1"/>
    </source>
</evidence>
<dbReference type="InterPro" id="IPR059112">
    <property type="entry name" value="CysZ/EI24"/>
</dbReference>
<dbReference type="GO" id="GO:0005886">
    <property type="term" value="C:plasma membrane"/>
    <property type="evidence" value="ECO:0007669"/>
    <property type="project" value="TreeGrafter"/>
</dbReference>
<keyword evidence="8" id="KW-0764">Sulfate transport</keyword>
<evidence type="ECO:0000256" key="9">
    <source>
        <dbReference type="ARBA" id="ARBA00023136"/>
    </source>
</evidence>
<feature type="transmembrane region" description="Helical" evidence="11">
    <location>
        <begin position="136"/>
        <end position="156"/>
    </location>
</feature>
<comment type="subcellular location">
    <subcellularLocation>
        <location evidence="1">Membrane</location>
        <topology evidence="1">Multi-pass membrane protein</topology>
    </subcellularLocation>
</comment>
<dbReference type="RefSeq" id="WP_193908179.1">
    <property type="nucleotide sequence ID" value="NZ_PRDL01000001.1"/>
</dbReference>
<keyword evidence="5" id="KW-0028">Amino-acid biosynthesis</keyword>
<dbReference type="AlphaFoldDB" id="A0A928V580"/>
<feature type="transmembrane region" description="Helical" evidence="11">
    <location>
        <begin position="64"/>
        <end position="84"/>
    </location>
</feature>
<keyword evidence="6 11" id="KW-0812">Transmembrane</keyword>
<organism evidence="12 13">
    <name type="scientific">Cellvibrio polysaccharolyticus</name>
    <dbReference type="NCBI Taxonomy" id="2082724"/>
    <lineage>
        <taxon>Bacteria</taxon>
        <taxon>Pseudomonadati</taxon>
        <taxon>Pseudomonadota</taxon>
        <taxon>Gammaproteobacteria</taxon>
        <taxon>Cellvibrionales</taxon>
        <taxon>Cellvibrionaceae</taxon>
        <taxon>Cellvibrio</taxon>
    </lineage>
</organism>
<keyword evidence="4" id="KW-0997">Cell inner membrane</keyword>
<accession>A0A928V580</accession>
<dbReference type="NCBIfam" id="NF003433">
    <property type="entry name" value="PRK04949.1"/>
    <property type="match status" value="1"/>
</dbReference>
<name>A0A928V580_9GAMM</name>
<dbReference type="PANTHER" id="PTHR37468">
    <property type="entry name" value="SULFATE TRANSPORTER CYSZ"/>
    <property type="match status" value="1"/>
</dbReference>
<evidence type="ECO:0000256" key="7">
    <source>
        <dbReference type="ARBA" id="ARBA00022989"/>
    </source>
</evidence>
<evidence type="ECO:0000256" key="1">
    <source>
        <dbReference type="ARBA" id="ARBA00004141"/>
    </source>
</evidence>
<feature type="transmembrane region" description="Helical" evidence="11">
    <location>
        <begin position="204"/>
        <end position="226"/>
    </location>
</feature>
<evidence type="ECO:0000256" key="3">
    <source>
        <dbReference type="ARBA" id="ARBA00022475"/>
    </source>
</evidence>
<keyword evidence="13" id="KW-1185">Reference proteome</keyword>
<evidence type="ECO:0000256" key="2">
    <source>
        <dbReference type="ARBA" id="ARBA00022448"/>
    </source>
</evidence>
<reference evidence="12" key="1">
    <citation type="submission" date="2018-07" db="EMBL/GenBank/DDBJ databases">
        <title>Genome assembly of strain Ka43.</title>
        <authorList>
            <person name="Kukolya J."/>
            <person name="Nagy I."/>
            <person name="Horvath B."/>
            <person name="Toth A."/>
        </authorList>
    </citation>
    <scope>NUCLEOTIDE SEQUENCE</scope>
    <source>
        <strain evidence="12">KB43</strain>
    </source>
</reference>
<comment type="caution">
    <text evidence="12">The sequence shown here is derived from an EMBL/GenBank/DDBJ whole genome shotgun (WGS) entry which is preliminary data.</text>
</comment>
<evidence type="ECO:0000256" key="10">
    <source>
        <dbReference type="ARBA" id="ARBA00023192"/>
    </source>
</evidence>
<gene>
    <name evidence="12" type="ORF">C4F51_06375</name>
</gene>
<dbReference type="Proteomes" id="UP000652567">
    <property type="component" value="Unassembled WGS sequence"/>
</dbReference>
<sequence>MFQDNPAKVFQYLVSGAKLLLQPGLKRFVIIPLLINLVVFILLTTWAVNTFSDYYSSAVEQNDWLAWLILLFWLFAGLIALLVYGYTFNLLTTLIAAPFYGFLAEKIEQRVTGNSAPAEPLASLIVRTFKRELVKLWYFISRGVLIFIAIIALFFIPLIGSFGGLLISSLWSAWCMTVQYTDYSADNHQVAFKDMRARLRQKPLSSFSLGGLIILGSIVPVLNIFMMPVAVAASTLYWLDHHQKGAATTPSIL</sequence>
<evidence type="ECO:0000256" key="5">
    <source>
        <dbReference type="ARBA" id="ARBA00022605"/>
    </source>
</evidence>